<dbReference type="InterPro" id="IPR029052">
    <property type="entry name" value="Metallo-depent_PP-like"/>
</dbReference>
<keyword evidence="5" id="KW-0472">Membrane</keyword>
<evidence type="ECO:0000259" key="7">
    <source>
        <dbReference type="Pfam" id="PF00149"/>
    </source>
</evidence>
<evidence type="ECO:0000256" key="1">
    <source>
        <dbReference type="ARBA" id="ARBA00022475"/>
    </source>
</evidence>
<evidence type="ECO:0000256" key="5">
    <source>
        <dbReference type="ARBA" id="ARBA00023136"/>
    </source>
</evidence>
<sequence>VSRIHPTQTVLVTSDVHLGAISFEQEEAFRTWLRQAAGVASRIVLNGDLFDFWFEYQWGNTRGHEVTLLQLREIVDAGVPITLMGGNHDWWGGKYLREEIGLDFHQDPFIIKLAGLKTLLAHGDGLGTGDLRYRVARLLLRGSVTRWAFGMLPPALGDRIAKGVSHTEDRKQAPGGTELERATALEAWAVKELKDQPDLNLLLLGHTHVPKIVDVGDRQWYINTGDWVYHRSFALLREGETPRLIEWTGSIP</sequence>
<protein>
    <recommendedName>
        <fullName evidence="7">Calcineurin-like phosphoesterase domain-containing protein</fullName>
    </recommendedName>
</protein>
<dbReference type="SUPFAM" id="SSF56300">
    <property type="entry name" value="Metallo-dependent phosphatases"/>
    <property type="match status" value="1"/>
</dbReference>
<name>A0A381TM25_9ZZZZ</name>
<dbReference type="InterPro" id="IPR043461">
    <property type="entry name" value="LpxH-like"/>
</dbReference>
<reference evidence="8" key="1">
    <citation type="submission" date="2018-05" db="EMBL/GenBank/DDBJ databases">
        <authorList>
            <person name="Lanie J.A."/>
            <person name="Ng W.-L."/>
            <person name="Kazmierczak K.M."/>
            <person name="Andrzejewski T.M."/>
            <person name="Davidsen T.M."/>
            <person name="Wayne K.J."/>
            <person name="Tettelin H."/>
            <person name="Glass J.I."/>
            <person name="Rusch D."/>
            <person name="Podicherti R."/>
            <person name="Tsui H.-C.T."/>
            <person name="Winkler M.E."/>
        </authorList>
    </citation>
    <scope>NUCLEOTIDE SEQUENCE</scope>
</reference>
<evidence type="ECO:0000256" key="6">
    <source>
        <dbReference type="ARBA" id="ARBA00023211"/>
    </source>
</evidence>
<dbReference type="GO" id="GO:0008758">
    <property type="term" value="F:UDP-2,3-diacylglucosamine hydrolase activity"/>
    <property type="evidence" value="ECO:0007669"/>
    <property type="project" value="TreeGrafter"/>
</dbReference>
<dbReference type="AlphaFoldDB" id="A0A381TM25"/>
<feature type="non-terminal residue" evidence="8">
    <location>
        <position position="1"/>
    </location>
</feature>
<evidence type="ECO:0000313" key="8">
    <source>
        <dbReference type="EMBL" id="SVA17110.1"/>
    </source>
</evidence>
<dbReference type="InterPro" id="IPR004843">
    <property type="entry name" value="Calcineurin-like_PHP"/>
</dbReference>
<proteinExistence type="predicted"/>
<organism evidence="8">
    <name type="scientific">marine metagenome</name>
    <dbReference type="NCBI Taxonomy" id="408172"/>
    <lineage>
        <taxon>unclassified sequences</taxon>
        <taxon>metagenomes</taxon>
        <taxon>ecological metagenomes</taxon>
    </lineage>
</organism>
<keyword evidence="6" id="KW-0464">Manganese</keyword>
<dbReference type="Pfam" id="PF00149">
    <property type="entry name" value="Metallophos"/>
    <property type="match status" value="1"/>
</dbReference>
<dbReference type="PANTHER" id="PTHR34990:SF1">
    <property type="entry name" value="UDP-2,3-DIACYLGLUCOSAMINE HYDROLASE"/>
    <property type="match status" value="1"/>
</dbReference>
<dbReference type="GO" id="GO:0016020">
    <property type="term" value="C:membrane"/>
    <property type="evidence" value="ECO:0007669"/>
    <property type="project" value="GOC"/>
</dbReference>
<gene>
    <name evidence="8" type="ORF">METZ01_LOCUS69964</name>
</gene>
<feature type="domain" description="Calcineurin-like phosphoesterase" evidence="7">
    <location>
        <begin position="9"/>
        <end position="210"/>
    </location>
</feature>
<evidence type="ECO:0000256" key="3">
    <source>
        <dbReference type="ARBA" id="ARBA00022723"/>
    </source>
</evidence>
<accession>A0A381TM25</accession>
<dbReference type="GO" id="GO:0046872">
    <property type="term" value="F:metal ion binding"/>
    <property type="evidence" value="ECO:0007669"/>
    <property type="project" value="UniProtKB-KW"/>
</dbReference>
<dbReference type="GO" id="GO:0009245">
    <property type="term" value="P:lipid A biosynthetic process"/>
    <property type="evidence" value="ECO:0007669"/>
    <property type="project" value="TreeGrafter"/>
</dbReference>
<evidence type="ECO:0000256" key="2">
    <source>
        <dbReference type="ARBA" id="ARBA00022519"/>
    </source>
</evidence>
<dbReference type="CDD" id="cd07398">
    <property type="entry name" value="MPP_YbbF-LpxH"/>
    <property type="match status" value="1"/>
</dbReference>
<dbReference type="EMBL" id="UINC01004824">
    <property type="protein sequence ID" value="SVA17110.1"/>
    <property type="molecule type" value="Genomic_DNA"/>
</dbReference>
<keyword evidence="4" id="KW-0378">Hydrolase</keyword>
<dbReference type="PANTHER" id="PTHR34990">
    <property type="entry name" value="UDP-2,3-DIACYLGLUCOSAMINE HYDROLASE-RELATED"/>
    <property type="match status" value="1"/>
</dbReference>
<dbReference type="Gene3D" id="3.60.21.10">
    <property type="match status" value="1"/>
</dbReference>
<keyword evidence="3" id="KW-0479">Metal-binding</keyword>
<evidence type="ECO:0000256" key="4">
    <source>
        <dbReference type="ARBA" id="ARBA00022801"/>
    </source>
</evidence>
<keyword evidence="2" id="KW-0997">Cell inner membrane</keyword>
<keyword evidence="1" id="KW-1003">Cell membrane</keyword>